<evidence type="ECO:0000313" key="7">
    <source>
        <dbReference type="EMBL" id="UZF16877.1"/>
    </source>
</evidence>
<gene>
    <name evidence="7" type="ORF">LH706_23090</name>
    <name evidence="3" type="ORF">PSS4_v1_350011</name>
    <name evidence="2" type="ORF">RSP824_24795</name>
    <name evidence="4" type="ORF">RUN1985_v1_920023</name>
    <name evidence="6" type="ORF">RUN215_v1_270015</name>
    <name evidence="5" type="ORF">TO10_v1_120063</name>
</gene>
<evidence type="ECO:0000313" key="5">
    <source>
        <dbReference type="EMBL" id="CUV43944.1"/>
    </source>
</evidence>
<dbReference type="Gene3D" id="3.40.50.360">
    <property type="match status" value="1"/>
</dbReference>
<evidence type="ECO:0000313" key="4">
    <source>
        <dbReference type="EMBL" id="CUV31506.1"/>
    </source>
</evidence>
<dbReference type="InterPro" id="IPR029039">
    <property type="entry name" value="Flavoprotein-like_sf"/>
</dbReference>
<dbReference type="EMBL" id="CP025742">
    <property type="protein sequence ID" value="AYA49562.1"/>
    <property type="molecule type" value="Genomic_DNA"/>
</dbReference>
<dbReference type="PANTHER" id="PTHR30543:SF21">
    <property type="entry name" value="NAD(P)H-DEPENDENT FMN REDUCTASE LOT6"/>
    <property type="match status" value="1"/>
</dbReference>
<proteinExistence type="predicted"/>
<dbReference type="Proteomes" id="UP000262427">
    <property type="component" value="Chromosome MP"/>
</dbReference>
<dbReference type="SUPFAM" id="SSF52218">
    <property type="entry name" value="Flavoproteins"/>
    <property type="match status" value="1"/>
</dbReference>
<dbReference type="Pfam" id="PF03358">
    <property type="entry name" value="FMN_red"/>
    <property type="match status" value="1"/>
</dbReference>
<name>A0A0K1ZTG8_RALSL</name>
<dbReference type="PATRIC" id="fig|305.107.peg.3044"/>
<feature type="domain" description="NADPH-dependent FMN reductase-like" evidence="1">
    <location>
        <begin position="5"/>
        <end position="149"/>
    </location>
</feature>
<dbReference type="EMBL" id="LN899827">
    <property type="protein sequence ID" value="CUV43944.1"/>
    <property type="molecule type" value="Genomic_DNA"/>
</dbReference>
<dbReference type="GO" id="GO:0016491">
    <property type="term" value="F:oxidoreductase activity"/>
    <property type="evidence" value="ECO:0007669"/>
    <property type="project" value="InterPro"/>
</dbReference>
<dbReference type="EMBL" id="LN899824">
    <property type="protein sequence ID" value="CUV31506.1"/>
    <property type="molecule type" value="Genomic_DNA"/>
</dbReference>
<dbReference type="InterPro" id="IPR005025">
    <property type="entry name" value="FMN_Rdtase-like_dom"/>
</dbReference>
<dbReference type="PANTHER" id="PTHR30543">
    <property type="entry name" value="CHROMATE REDUCTASE"/>
    <property type="match status" value="1"/>
</dbReference>
<dbReference type="GO" id="GO:0005829">
    <property type="term" value="C:cytosol"/>
    <property type="evidence" value="ECO:0007669"/>
    <property type="project" value="TreeGrafter"/>
</dbReference>
<dbReference type="GO" id="GO:0010181">
    <property type="term" value="F:FMN binding"/>
    <property type="evidence" value="ECO:0007669"/>
    <property type="project" value="TreeGrafter"/>
</dbReference>
<reference evidence="8" key="3">
    <citation type="submission" date="2018-01" db="EMBL/GenBank/DDBJ databases">
        <title>Raltonia solanacearum P824 infects blueberry.</title>
        <authorList>
            <person name="Bocsanczy A.M."/>
            <person name="Norman D.J."/>
        </authorList>
    </citation>
    <scope>NUCLEOTIDE SEQUENCE [LARGE SCALE GENOMIC DNA]</scope>
    <source>
        <strain evidence="8">P824</strain>
    </source>
</reference>
<organism evidence="6">
    <name type="scientific">Ralstonia solanacearum</name>
    <name type="common">Pseudomonas solanacearum</name>
    <dbReference type="NCBI Taxonomy" id="305"/>
    <lineage>
        <taxon>Bacteria</taxon>
        <taxon>Pseudomonadati</taxon>
        <taxon>Pseudomonadota</taxon>
        <taxon>Betaproteobacteria</taxon>
        <taxon>Burkholderiales</taxon>
        <taxon>Burkholderiaceae</taxon>
        <taxon>Ralstonia</taxon>
        <taxon>Ralstonia solanacearum species complex</taxon>
    </lineage>
</organism>
<dbReference type="AlphaFoldDB" id="A0A0K1ZTG8"/>
<evidence type="ECO:0000313" key="2">
    <source>
        <dbReference type="EMBL" id="AYA49562.1"/>
    </source>
</evidence>
<dbReference type="InterPro" id="IPR050712">
    <property type="entry name" value="NAD(P)H-dep_reductase"/>
</dbReference>
<evidence type="ECO:0000313" key="9">
    <source>
        <dbReference type="Proteomes" id="UP001164049"/>
    </source>
</evidence>
<evidence type="ECO:0000313" key="6">
    <source>
        <dbReference type="EMBL" id="CUV54249.1"/>
    </source>
</evidence>
<reference evidence="2" key="2">
    <citation type="submission" date="2018-01" db="EMBL/GenBank/DDBJ databases">
        <title>Ralstonia pseudosolanacearum P824 infects blueberry.</title>
        <authorList>
            <person name="Bocsanczy A.M."/>
            <person name="Norman D.J."/>
        </authorList>
    </citation>
    <scope>NUCLEOTIDE SEQUENCE</scope>
    <source>
        <strain evidence="2">P824</strain>
    </source>
</reference>
<reference evidence="6" key="1">
    <citation type="submission" date="2015-10" db="EMBL/GenBank/DDBJ databases">
        <authorList>
            <person name="Gilbert D.G."/>
        </authorList>
    </citation>
    <scope>NUCLEOTIDE SEQUENCE</scope>
    <source>
        <strain evidence="6">Phyl III-seqv23</strain>
    </source>
</reference>
<evidence type="ECO:0000313" key="8">
    <source>
        <dbReference type="Proteomes" id="UP000262427"/>
    </source>
</evidence>
<dbReference type="EMBL" id="LN899820">
    <property type="protein sequence ID" value="CUV54249.1"/>
    <property type="molecule type" value="Genomic_DNA"/>
</dbReference>
<geneLocation type="plasmid" evidence="7 9">
    <name>p1</name>
</geneLocation>
<dbReference type="EMBL" id="LN899821">
    <property type="protein sequence ID" value="CUV17563.1"/>
    <property type="molecule type" value="Genomic_DNA"/>
</dbReference>
<accession>A0A0K1ZTG8</accession>
<keyword evidence="7" id="KW-0614">Plasmid</keyword>
<dbReference type="EMBL" id="CP085044">
    <property type="protein sequence ID" value="UZF16877.1"/>
    <property type="molecule type" value="Genomic_DNA"/>
</dbReference>
<evidence type="ECO:0000313" key="3">
    <source>
        <dbReference type="EMBL" id="CUV17563.1"/>
    </source>
</evidence>
<protein>
    <submittedName>
        <fullName evidence="2">NAD(P)H-dependent oxidoreductase</fullName>
    </submittedName>
    <submittedName>
        <fullName evidence="6">Putative oxidoreductase</fullName>
    </submittedName>
</protein>
<sequence length="184" mass="19630">MSNLNIGVIIGSLRKASFNRQLAHALVGLLPADDTATLIDIGDLPLYNQDLDGNLPDSVQRFKAEVAGVDALLFVTPEYNRGMPGVLKNAIDWGSRPYGQSVWGGKRAAIAGASPGAIGTALAQAQLRNVLSAVGVQILPLPEVFFHYAGEPFDAQGGVTEARTRQFLQGFVDRFVQWAGQARA</sequence>
<evidence type="ECO:0000259" key="1">
    <source>
        <dbReference type="Pfam" id="PF03358"/>
    </source>
</evidence>
<reference evidence="7" key="4">
    <citation type="submission" date="2021-10" db="EMBL/GenBank/DDBJ databases">
        <title>Complete genome sequences of five Ralstonia solancearum strains isolated from sunflower.</title>
        <authorList>
            <person name="She X."/>
            <person name="He Z."/>
        </authorList>
    </citation>
    <scope>NUCLEOTIDE SEQUENCE</scope>
    <source>
        <strain evidence="7">RS638</strain>
        <plasmid evidence="7">p1</plasmid>
    </source>
</reference>